<evidence type="ECO:0000256" key="4">
    <source>
        <dbReference type="ARBA" id="ARBA00022692"/>
    </source>
</evidence>
<evidence type="ECO:0000256" key="1">
    <source>
        <dbReference type="ARBA" id="ARBA00004651"/>
    </source>
</evidence>
<sequence>MNFFYGQESLTIIQWILRGVIAYLVLLLAVKILGQRSISQLRLLDFIIAITLGNILAHPLSDEGLGMVGSITTTAVLVIMYIFSLNLTLKFRVIEKFFSPAPLPIIRNGEIIYKNLIKAKISLDFLLSELRVEKIDDIKKIAIALWEPGGRISVFLDSSYQSVTSQDMQILKPPFSLPSVVIREGTIDINALQDIDRTQEWLIDTLNRRYKTEIKDILLATIGSNYNIQIFLKKN</sequence>
<comment type="similarity">
    <text evidence="2">Belongs to the UPF0702 family.</text>
</comment>
<evidence type="ECO:0000256" key="6">
    <source>
        <dbReference type="ARBA" id="ARBA00023136"/>
    </source>
</evidence>
<accession>A0A942UYK9</accession>
<feature type="transmembrane region" description="Helical" evidence="7">
    <location>
        <begin position="12"/>
        <end position="30"/>
    </location>
</feature>
<comment type="subcellular location">
    <subcellularLocation>
        <location evidence="1">Cell membrane</location>
        <topology evidence="1">Multi-pass membrane protein</topology>
    </subcellularLocation>
</comment>
<dbReference type="Proteomes" id="UP000724672">
    <property type="component" value="Unassembled WGS sequence"/>
</dbReference>
<feature type="transmembrane region" description="Helical" evidence="7">
    <location>
        <begin position="67"/>
        <end position="89"/>
    </location>
</feature>
<dbReference type="PANTHER" id="PTHR34582:SF5">
    <property type="entry name" value="UPF0702 TRANSMEMBRANE PROTEIN YETF"/>
    <property type="match status" value="1"/>
</dbReference>
<dbReference type="PANTHER" id="PTHR34582">
    <property type="entry name" value="UPF0702 TRANSMEMBRANE PROTEIN YCAP"/>
    <property type="match status" value="1"/>
</dbReference>
<organism evidence="9 10">
    <name type="scientific">Anaeromonas frigoriresistens</name>
    <dbReference type="NCBI Taxonomy" id="2683708"/>
    <lineage>
        <taxon>Bacteria</taxon>
        <taxon>Bacillati</taxon>
        <taxon>Bacillota</taxon>
        <taxon>Tissierellia</taxon>
        <taxon>Tissierellales</taxon>
        <taxon>Thermohalobacteraceae</taxon>
        <taxon>Anaeromonas</taxon>
    </lineage>
</organism>
<gene>
    <name evidence="9" type="ORF">GOQ27_12970</name>
</gene>
<evidence type="ECO:0000256" key="7">
    <source>
        <dbReference type="SAM" id="Phobius"/>
    </source>
</evidence>
<dbReference type="Gene3D" id="3.30.240.20">
    <property type="entry name" value="bsu07140 like domains"/>
    <property type="match status" value="2"/>
</dbReference>
<dbReference type="RefSeq" id="WP_203367305.1">
    <property type="nucleotide sequence ID" value="NZ_WSFT01000048.1"/>
</dbReference>
<keyword evidence="6 7" id="KW-0472">Membrane</keyword>
<protein>
    <submittedName>
        <fullName evidence="9">DUF421 domain-containing protein</fullName>
    </submittedName>
</protein>
<name>A0A942UYK9_9FIRM</name>
<evidence type="ECO:0000256" key="2">
    <source>
        <dbReference type="ARBA" id="ARBA00006448"/>
    </source>
</evidence>
<dbReference type="Pfam" id="PF04239">
    <property type="entry name" value="DUF421"/>
    <property type="match status" value="1"/>
</dbReference>
<comment type="caution">
    <text evidence="9">The sequence shown here is derived from an EMBL/GenBank/DDBJ whole genome shotgun (WGS) entry which is preliminary data.</text>
</comment>
<feature type="domain" description="YetF C-terminal" evidence="8">
    <location>
        <begin position="90"/>
        <end position="222"/>
    </location>
</feature>
<keyword evidence="3" id="KW-1003">Cell membrane</keyword>
<reference evidence="9" key="1">
    <citation type="submission" date="2019-12" db="EMBL/GenBank/DDBJ databases">
        <title>Clostridiaceae gen. nov. sp. nov., isolated from sediment in Xinjiang, China.</title>
        <authorList>
            <person name="Zhang R."/>
        </authorList>
    </citation>
    <scope>NUCLEOTIDE SEQUENCE</scope>
    <source>
        <strain evidence="9">D2Q-11</strain>
    </source>
</reference>
<dbReference type="InterPro" id="IPR023090">
    <property type="entry name" value="UPF0702_alpha/beta_dom_sf"/>
</dbReference>
<evidence type="ECO:0000313" key="10">
    <source>
        <dbReference type="Proteomes" id="UP000724672"/>
    </source>
</evidence>
<evidence type="ECO:0000259" key="8">
    <source>
        <dbReference type="Pfam" id="PF04239"/>
    </source>
</evidence>
<keyword evidence="5 7" id="KW-1133">Transmembrane helix</keyword>
<proteinExistence type="inferred from homology"/>
<dbReference type="EMBL" id="WSFT01000048">
    <property type="protein sequence ID" value="MBS4539381.1"/>
    <property type="molecule type" value="Genomic_DNA"/>
</dbReference>
<keyword evidence="4 7" id="KW-0812">Transmembrane</keyword>
<dbReference type="InterPro" id="IPR007353">
    <property type="entry name" value="DUF421"/>
</dbReference>
<evidence type="ECO:0000256" key="5">
    <source>
        <dbReference type="ARBA" id="ARBA00022989"/>
    </source>
</evidence>
<dbReference type="GO" id="GO:0005886">
    <property type="term" value="C:plasma membrane"/>
    <property type="evidence" value="ECO:0007669"/>
    <property type="project" value="UniProtKB-SubCell"/>
</dbReference>
<evidence type="ECO:0000256" key="3">
    <source>
        <dbReference type="ARBA" id="ARBA00022475"/>
    </source>
</evidence>
<keyword evidence="10" id="KW-1185">Reference proteome</keyword>
<feature type="transmembrane region" description="Helical" evidence="7">
    <location>
        <begin position="42"/>
        <end position="61"/>
    </location>
</feature>
<dbReference type="AlphaFoldDB" id="A0A942UYK9"/>
<evidence type="ECO:0000313" key="9">
    <source>
        <dbReference type="EMBL" id="MBS4539381.1"/>
    </source>
</evidence>